<name>A0A5Q0TG22_9VIBR</name>
<protein>
    <submittedName>
        <fullName evidence="2">Uncharacterized protein</fullName>
    </submittedName>
</protein>
<sequence>MNHLSRFVTLCLCAVALLLPTISMAQVKEEKDKLPEDPTKVVTQVGISYSSSVHIMGSVNVGNTKKINASISPDGDEWRLGGSWFLVI</sequence>
<evidence type="ECO:0000256" key="1">
    <source>
        <dbReference type="SAM" id="SignalP"/>
    </source>
</evidence>
<feature type="chain" id="PRO_5024320779" evidence="1">
    <location>
        <begin position="26"/>
        <end position="88"/>
    </location>
</feature>
<dbReference type="RefSeq" id="WP_153447807.1">
    <property type="nucleotide sequence ID" value="NZ_CP045699.1"/>
</dbReference>
<evidence type="ECO:0000313" key="2">
    <source>
        <dbReference type="EMBL" id="QGA65661.1"/>
    </source>
</evidence>
<dbReference type="EMBL" id="CP045699">
    <property type="protein sequence ID" value="QGA65661.1"/>
    <property type="molecule type" value="Genomic_DNA"/>
</dbReference>
<feature type="signal peptide" evidence="1">
    <location>
        <begin position="1"/>
        <end position="25"/>
    </location>
</feature>
<proteinExistence type="predicted"/>
<dbReference type="Proteomes" id="UP000348942">
    <property type="component" value="Chromosome 1"/>
</dbReference>
<gene>
    <name evidence="2" type="ORF">GFB47_09730</name>
</gene>
<reference evidence="2 3" key="1">
    <citation type="submission" date="2019-10" db="EMBL/GenBank/DDBJ databases">
        <title>Vibrio sp. nov., isolated from Coralline algae surface.</title>
        <authorList>
            <person name="Geng Y."/>
            <person name="Zhang X."/>
        </authorList>
    </citation>
    <scope>NUCLEOTIDE SEQUENCE [LARGE SCALE GENOMIC DNA]</scope>
    <source>
        <strain evidence="2 3">SM1977</strain>
    </source>
</reference>
<dbReference type="AlphaFoldDB" id="A0A5Q0TG22"/>
<keyword evidence="3" id="KW-1185">Reference proteome</keyword>
<keyword evidence="1" id="KW-0732">Signal</keyword>
<evidence type="ECO:0000313" key="3">
    <source>
        <dbReference type="Proteomes" id="UP000348942"/>
    </source>
</evidence>
<organism evidence="2 3">
    <name type="scientific">Vibrio algicola</name>
    <dbReference type="NCBI Taxonomy" id="2662262"/>
    <lineage>
        <taxon>Bacteria</taxon>
        <taxon>Pseudomonadati</taxon>
        <taxon>Pseudomonadota</taxon>
        <taxon>Gammaproteobacteria</taxon>
        <taxon>Vibrionales</taxon>
        <taxon>Vibrionaceae</taxon>
        <taxon>Vibrio</taxon>
    </lineage>
</organism>
<accession>A0A5Q0TG22</accession>